<dbReference type="PROSITE" id="PS50929">
    <property type="entry name" value="ABC_TM1F"/>
    <property type="match status" value="1"/>
</dbReference>
<feature type="transmembrane region" description="Helical" evidence="7">
    <location>
        <begin position="264"/>
        <end position="283"/>
    </location>
</feature>
<reference evidence="10 11" key="1">
    <citation type="submission" date="2019-08" db="EMBL/GenBank/DDBJ databases">
        <title>Archangium and Cystobacter genomes.</title>
        <authorList>
            <person name="Chen I.-C.K."/>
            <person name="Wielgoss S."/>
        </authorList>
    </citation>
    <scope>NUCLEOTIDE SEQUENCE [LARGE SCALE GENOMIC DNA]</scope>
    <source>
        <strain evidence="10 11">Cbm 6</strain>
    </source>
</reference>
<evidence type="ECO:0000256" key="2">
    <source>
        <dbReference type="ARBA" id="ARBA00022692"/>
    </source>
</evidence>
<evidence type="ECO:0000313" key="10">
    <source>
        <dbReference type="EMBL" id="WNG45973.1"/>
    </source>
</evidence>
<evidence type="ECO:0000259" key="8">
    <source>
        <dbReference type="PROSITE" id="PS50893"/>
    </source>
</evidence>
<dbReference type="InterPro" id="IPR027417">
    <property type="entry name" value="P-loop_NTPase"/>
</dbReference>
<accession>A0ABY9WRU4</accession>
<evidence type="ECO:0000313" key="11">
    <source>
        <dbReference type="Proteomes" id="UP001611383"/>
    </source>
</evidence>
<feature type="transmembrane region" description="Helical" evidence="7">
    <location>
        <begin position="71"/>
        <end position="93"/>
    </location>
</feature>
<sequence>MKEETFARRPWRDALRTVRAAVALQWRAAPVASAVALALTLCTGAVAAVGGWLTKLLLDELGRGAQVNPQRALGLAVGAAAVAGGAMAVLNLTEYLNGVIRWRVTLKVERDLFTKVSALESLRSFEDPAFHGQLRLAEQAAQEAPQQLSEFVLAVIRAVVSVVTLSAVVLAVSPPMALLLLMAGAVGLGAQLVRSRWTAQLSESLVQTYRWRDFYHSLLVDIRAAKESRLFGLGELLLDRMVTTLGKASARELALALKGAGMQASLSLLTAGVTALGAFIVVQGAVEGRHATGDVALFLAAVAGIQSAFTGLVVQMQEAGRSVLTFGNYLQLLGLPRRAAGPLRAVEPLRRGVEFRDAWFRYDASGPWVLRGVNLFIPAGGSVGLVGVNGAGKSTLVKLLCRFYELERGQLLWDGVDVRELEPRALWQRMAATFQDFMTYDLTAAENIGLGNVAHLKDEARIRAAARLAEIDGKLAALPAGYETLLSRTLAGEDGSEAPGVSLSGGQWQRVALARALMREDVDLWVLDEPSSGLDAGAEFQIHQTLQRHGAGRARLLISHRLSALRSADTIAVLSQGQVIEQGTHEELMAAGGEYARLFTLQARGYQDPRVVSRAPKEGAA</sequence>
<proteinExistence type="predicted"/>
<dbReference type="Pfam" id="PF00005">
    <property type="entry name" value="ABC_tran"/>
    <property type="match status" value="1"/>
</dbReference>
<dbReference type="Gene3D" id="1.20.1560.10">
    <property type="entry name" value="ABC transporter type 1, transmembrane domain"/>
    <property type="match status" value="1"/>
</dbReference>
<evidence type="ECO:0000259" key="9">
    <source>
        <dbReference type="PROSITE" id="PS50929"/>
    </source>
</evidence>
<keyword evidence="2 7" id="KW-0812">Transmembrane</keyword>
<dbReference type="PANTHER" id="PTHR43394">
    <property type="entry name" value="ATP-DEPENDENT PERMEASE MDL1, MITOCHONDRIAL"/>
    <property type="match status" value="1"/>
</dbReference>
<dbReference type="GO" id="GO:0005524">
    <property type="term" value="F:ATP binding"/>
    <property type="evidence" value="ECO:0007669"/>
    <property type="project" value="UniProtKB-KW"/>
</dbReference>
<feature type="transmembrane region" description="Helical" evidence="7">
    <location>
        <begin position="151"/>
        <end position="170"/>
    </location>
</feature>
<keyword evidence="4 10" id="KW-0067">ATP-binding</keyword>
<feature type="transmembrane region" description="Helical" evidence="7">
    <location>
        <begin position="295"/>
        <end position="314"/>
    </location>
</feature>
<dbReference type="PANTHER" id="PTHR43394:SF1">
    <property type="entry name" value="ATP-BINDING CASSETTE SUB-FAMILY B MEMBER 10, MITOCHONDRIAL"/>
    <property type="match status" value="1"/>
</dbReference>
<dbReference type="SUPFAM" id="SSF90123">
    <property type="entry name" value="ABC transporter transmembrane region"/>
    <property type="match status" value="1"/>
</dbReference>
<dbReference type="PROSITE" id="PS50893">
    <property type="entry name" value="ABC_TRANSPORTER_2"/>
    <property type="match status" value="1"/>
</dbReference>
<gene>
    <name evidence="10" type="ORF">F0U60_19030</name>
</gene>
<keyword evidence="5 7" id="KW-1133">Transmembrane helix</keyword>
<evidence type="ECO:0000256" key="6">
    <source>
        <dbReference type="ARBA" id="ARBA00023136"/>
    </source>
</evidence>
<comment type="subcellular location">
    <subcellularLocation>
        <location evidence="1">Cell membrane</location>
        <topology evidence="1">Multi-pass membrane protein</topology>
    </subcellularLocation>
</comment>
<dbReference type="Pfam" id="PF00664">
    <property type="entry name" value="ABC_membrane"/>
    <property type="match status" value="1"/>
</dbReference>
<dbReference type="RefSeq" id="WP_395821901.1">
    <property type="nucleotide sequence ID" value="NZ_CP043494.1"/>
</dbReference>
<dbReference type="InterPro" id="IPR017871">
    <property type="entry name" value="ABC_transporter-like_CS"/>
</dbReference>
<dbReference type="EMBL" id="CP043494">
    <property type="protein sequence ID" value="WNG45973.1"/>
    <property type="molecule type" value="Genomic_DNA"/>
</dbReference>
<dbReference type="PROSITE" id="PS00211">
    <property type="entry name" value="ABC_TRANSPORTER_1"/>
    <property type="match status" value="1"/>
</dbReference>
<feature type="domain" description="ABC transmembrane type-1" evidence="9">
    <location>
        <begin position="34"/>
        <end position="321"/>
    </location>
</feature>
<evidence type="ECO:0000256" key="3">
    <source>
        <dbReference type="ARBA" id="ARBA00022741"/>
    </source>
</evidence>
<dbReference type="Gene3D" id="3.40.50.300">
    <property type="entry name" value="P-loop containing nucleotide triphosphate hydrolases"/>
    <property type="match status" value="1"/>
</dbReference>
<keyword evidence="6 7" id="KW-0472">Membrane</keyword>
<dbReference type="SMART" id="SM00382">
    <property type="entry name" value="AAA"/>
    <property type="match status" value="1"/>
</dbReference>
<feature type="domain" description="ABC transporter" evidence="8">
    <location>
        <begin position="353"/>
        <end position="601"/>
    </location>
</feature>
<evidence type="ECO:0000256" key="7">
    <source>
        <dbReference type="SAM" id="Phobius"/>
    </source>
</evidence>
<dbReference type="InterPro" id="IPR039421">
    <property type="entry name" value="Type_1_exporter"/>
</dbReference>
<name>A0ABY9WRU4_9BACT</name>
<evidence type="ECO:0000256" key="4">
    <source>
        <dbReference type="ARBA" id="ARBA00022840"/>
    </source>
</evidence>
<dbReference type="SUPFAM" id="SSF52540">
    <property type="entry name" value="P-loop containing nucleoside triphosphate hydrolases"/>
    <property type="match status" value="1"/>
</dbReference>
<organism evidence="10 11">
    <name type="scientific">Archangium minus</name>
    <dbReference type="NCBI Taxonomy" id="83450"/>
    <lineage>
        <taxon>Bacteria</taxon>
        <taxon>Pseudomonadati</taxon>
        <taxon>Myxococcota</taxon>
        <taxon>Myxococcia</taxon>
        <taxon>Myxococcales</taxon>
        <taxon>Cystobacterineae</taxon>
        <taxon>Archangiaceae</taxon>
        <taxon>Archangium</taxon>
    </lineage>
</organism>
<protein>
    <submittedName>
        <fullName evidence="10">ABC transporter ATP-binding protein</fullName>
    </submittedName>
</protein>
<keyword evidence="3" id="KW-0547">Nucleotide-binding</keyword>
<evidence type="ECO:0000256" key="5">
    <source>
        <dbReference type="ARBA" id="ARBA00022989"/>
    </source>
</evidence>
<dbReference type="InterPro" id="IPR036640">
    <property type="entry name" value="ABC1_TM_sf"/>
</dbReference>
<keyword evidence="11" id="KW-1185">Reference proteome</keyword>
<dbReference type="InterPro" id="IPR003439">
    <property type="entry name" value="ABC_transporter-like_ATP-bd"/>
</dbReference>
<dbReference type="InterPro" id="IPR003593">
    <property type="entry name" value="AAA+_ATPase"/>
</dbReference>
<evidence type="ECO:0000256" key="1">
    <source>
        <dbReference type="ARBA" id="ARBA00004651"/>
    </source>
</evidence>
<dbReference type="Proteomes" id="UP001611383">
    <property type="component" value="Chromosome"/>
</dbReference>
<dbReference type="InterPro" id="IPR011527">
    <property type="entry name" value="ABC1_TM_dom"/>
</dbReference>